<dbReference type="Gene3D" id="3.40.50.300">
    <property type="entry name" value="P-loop containing nucleotide triphosphate hydrolases"/>
    <property type="match status" value="1"/>
</dbReference>
<dbReference type="InterPro" id="IPR036286">
    <property type="entry name" value="LexA/Signal_pep-like_sf"/>
</dbReference>
<dbReference type="Gene3D" id="2.10.109.10">
    <property type="entry name" value="Umud Fragment, subunit A"/>
    <property type="match status" value="1"/>
</dbReference>
<dbReference type="InterPro" id="IPR041698">
    <property type="entry name" value="Methyltransf_25"/>
</dbReference>
<protein>
    <submittedName>
        <fullName evidence="2">DUF3427 domain-containing protein</fullName>
    </submittedName>
</protein>
<name>A0A7W2EK40_9BURK</name>
<dbReference type="AlphaFoldDB" id="A0A7W2EK40"/>
<dbReference type="InterPro" id="IPR029063">
    <property type="entry name" value="SAM-dependent_MTases_sf"/>
</dbReference>
<dbReference type="PANTHER" id="PTHR47396:SF1">
    <property type="entry name" value="ATP-DEPENDENT HELICASE IRC3-RELATED"/>
    <property type="match status" value="1"/>
</dbReference>
<dbReference type="CDD" id="cd09205">
    <property type="entry name" value="PLDc_N_DEXD_b3"/>
    <property type="match status" value="1"/>
</dbReference>
<dbReference type="PANTHER" id="PTHR47396">
    <property type="entry name" value="TYPE I RESTRICTION ENZYME ECOKI R PROTEIN"/>
    <property type="match status" value="1"/>
</dbReference>
<dbReference type="CDD" id="cd06529">
    <property type="entry name" value="S24_LexA-like"/>
    <property type="match status" value="1"/>
</dbReference>
<dbReference type="Gene3D" id="3.30.870.10">
    <property type="entry name" value="Endonuclease Chain A"/>
    <property type="match status" value="1"/>
</dbReference>
<dbReference type="GO" id="GO:0005829">
    <property type="term" value="C:cytosol"/>
    <property type="evidence" value="ECO:0007669"/>
    <property type="project" value="TreeGrafter"/>
</dbReference>
<dbReference type="Pfam" id="PF00717">
    <property type="entry name" value="Peptidase_S24"/>
    <property type="match status" value="1"/>
</dbReference>
<dbReference type="Pfam" id="PF13091">
    <property type="entry name" value="PLDc_2"/>
    <property type="match status" value="1"/>
</dbReference>
<dbReference type="InterPro" id="IPR050742">
    <property type="entry name" value="Helicase_Restrict-Modif_Enz"/>
</dbReference>
<dbReference type="CDD" id="cd02440">
    <property type="entry name" value="AdoMet_MTases"/>
    <property type="match status" value="1"/>
</dbReference>
<dbReference type="SMART" id="SM00490">
    <property type="entry name" value="HELICc"/>
    <property type="match status" value="1"/>
</dbReference>
<feature type="domain" description="Helicase C-terminal" evidence="1">
    <location>
        <begin position="356"/>
        <end position="447"/>
    </location>
</feature>
<dbReference type="Pfam" id="PF00271">
    <property type="entry name" value="Helicase_C"/>
    <property type="match status" value="1"/>
</dbReference>
<comment type="caution">
    <text evidence="2">The sequence shown here is derived from an EMBL/GenBank/DDBJ whole genome shotgun (WGS) entry which is preliminary data.</text>
</comment>
<sequence>MTSTLAYYNQNAEVFYANTVDVDMSGLHDRFLSTVSPGGMVLDAGCGSGRDARAFRERGFRVEAFDGSTELARLASEHIGIQVTVRQFSEVREHSCYDGIWACASLLHLPQEEISSALQRLWNALKPGATFYLSFKLGVGERVQDGRHFTDVSEDQLQGWLSTLPDFERADYWQTADQRPGRSERWLNAIAFRAKTAKDKLVTGADDPFLPHISAAINHATDIDMAVAFIKTTGLRLLLPDLQSALAGDAKREIEPARVRVLTSDYLDVTDPEALRLLMLLQEQGAQVKVYESAGGSFHLKAYLFARYDGADGLTGTAFIGSSNISRQALQNGLEWNYRVDYPGDSGFLEARARFEELFAHIRSVPLTDAWIAQYEDVTCAAVYAGSQLSRADALERLKDGRLAIIFSVDLFNEGVDLPEIDTVMMLRPTESKILFLQQLGRGLRKCVGKEKLVILDFIGNHKSFLHKPQGLFEFDANYKRLAKFARDYETDKLALPEGCYVNYDLRLIDFLKSLDSDGIRNDYQAMRDTLGRRPTLAEFYRGGASMQSMRNDYGSWFQLVEAMDDLDDDERTITSVHRGFFREIEITAMSKSFKMVLLEAFQELNGWTVPPTTQTLAAASWRVLQRRRKLLADLPNTQRQLQDGTTSAWHRYWLDNPVNAWIGGNRATKNNSYFRVTDGVFQPSFKVAPELAQKFAPMIQELVDYRLASYEVRLGTEDIPDNVIPIDRAAKASGRVELPYFPNLKIACGHFKTGTADAEEYRALGPSYGRLDPERHFIARAAGNSMNGGKHPIQDGDYLLLEFITPTRAGSITGAVMAIERQDETGESSQYLLRTVLKSPEGGYILRANNPDYEDLPATEDMRTLARLKDVINPLDLAIGQAFMREEIPALFGDEFSVGKWNVGHISLADQKAAVLLVTINKQGKAVDHRYMDHWIDDKTFHWQSQNATTPTNKKGREIIDHEKTGTTIHLFVRENRLLNGKAAPFIYHGSVQYRSHSGSAPTSVVFELRDS</sequence>
<gene>
    <name evidence="2" type="ORF">H3H36_18690</name>
</gene>
<dbReference type="InterPro" id="IPR021835">
    <property type="entry name" value="DUF3427"/>
</dbReference>
<accession>A0A7W2EK40</accession>
<dbReference type="InterPro" id="IPR025202">
    <property type="entry name" value="PLD-like_dom"/>
</dbReference>
<dbReference type="SUPFAM" id="SSF51306">
    <property type="entry name" value="LexA/Signal peptidase"/>
    <property type="match status" value="1"/>
</dbReference>
<dbReference type="EMBL" id="JACEZS010000017">
    <property type="protein sequence ID" value="MBA5607388.1"/>
    <property type="molecule type" value="Genomic_DNA"/>
</dbReference>
<dbReference type="RefSeq" id="WP_182219605.1">
    <property type="nucleotide sequence ID" value="NZ_JACEZS010000017.1"/>
</dbReference>
<dbReference type="InterPro" id="IPR015927">
    <property type="entry name" value="Peptidase_S24_S26A/B/C"/>
</dbReference>
<dbReference type="Pfam" id="PF11907">
    <property type="entry name" value="DUF3427"/>
    <property type="match status" value="1"/>
</dbReference>
<dbReference type="Gene3D" id="3.40.50.150">
    <property type="entry name" value="Vaccinia Virus protein VP39"/>
    <property type="match status" value="1"/>
</dbReference>
<dbReference type="InterPro" id="IPR001650">
    <property type="entry name" value="Helicase_C-like"/>
</dbReference>
<dbReference type="InterPro" id="IPR027417">
    <property type="entry name" value="P-loop_NTPase"/>
</dbReference>
<reference evidence="2 3" key="1">
    <citation type="submission" date="2020-07" db="EMBL/GenBank/DDBJ databases">
        <title>Novel species isolated from subtropical streams in China.</title>
        <authorList>
            <person name="Lu H."/>
        </authorList>
    </citation>
    <scope>NUCLEOTIDE SEQUENCE [LARGE SCALE GENOMIC DNA]</scope>
    <source>
        <strain evidence="2 3">FT3S</strain>
    </source>
</reference>
<organism evidence="2 3">
    <name type="scientific">Rugamonas fusca</name>
    <dbReference type="NCBI Taxonomy" id="2758568"/>
    <lineage>
        <taxon>Bacteria</taxon>
        <taxon>Pseudomonadati</taxon>
        <taxon>Pseudomonadota</taxon>
        <taxon>Betaproteobacteria</taxon>
        <taxon>Burkholderiales</taxon>
        <taxon>Oxalobacteraceae</taxon>
        <taxon>Telluria group</taxon>
        <taxon>Rugamonas</taxon>
    </lineage>
</organism>
<dbReference type="SUPFAM" id="SSF53335">
    <property type="entry name" value="S-adenosyl-L-methionine-dependent methyltransferases"/>
    <property type="match status" value="1"/>
</dbReference>
<dbReference type="SUPFAM" id="SSF52540">
    <property type="entry name" value="P-loop containing nucleoside triphosphate hydrolases"/>
    <property type="match status" value="1"/>
</dbReference>
<evidence type="ECO:0000313" key="2">
    <source>
        <dbReference type="EMBL" id="MBA5607388.1"/>
    </source>
</evidence>
<dbReference type="Pfam" id="PF13649">
    <property type="entry name" value="Methyltransf_25"/>
    <property type="match status" value="1"/>
</dbReference>
<keyword evidence="3" id="KW-1185">Reference proteome</keyword>
<dbReference type="SUPFAM" id="SSF56024">
    <property type="entry name" value="Phospholipase D/nuclease"/>
    <property type="match status" value="1"/>
</dbReference>
<dbReference type="Proteomes" id="UP000566711">
    <property type="component" value="Unassembled WGS sequence"/>
</dbReference>
<evidence type="ECO:0000313" key="3">
    <source>
        <dbReference type="Proteomes" id="UP000566711"/>
    </source>
</evidence>
<evidence type="ECO:0000259" key="1">
    <source>
        <dbReference type="SMART" id="SM00490"/>
    </source>
</evidence>
<dbReference type="InterPro" id="IPR039418">
    <property type="entry name" value="LexA-like"/>
</dbReference>
<proteinExistence type="predicted"/>